<feature type="chain" id="PRO_5014915057" evidence="2">
    <location>
        <begin position="30"/>
        <end position="122"/>
    </location>
</feature>
<name>A0A2M4B244_9DIPT</name>
<feature type="signal peptide" evidence="2">
    <location>
        <begin position="1"/>
        <end position="29"/>
    </location>
</feature>
<evidence type="ECO:0000256" key="1">
    <source>
        <dbReference type="SAM" id="MobiDB-lite"/>
    </source>
</evidence>
<accession>A0A2M4B244</accession>
<evidence type="ECO:0000256" key="2">
    <source>
        <dbReference type="SAM" id="SignalP"/>
    </source>
</evidence>
<organism evidence="3">
    <name type="scientific">Anopheles triannulatus</name>
    <dbReference type="NCBI Taxonomy" id="58253"/>
    <lineage>
        <taxon>Eukaryota</taxon>
        <taxon>Metazoa</taxon>
        <taxon>Ecdysozoa</taxon>
        <taxon>Arthropoda</taxon>
        <taxon>Hexapoda</taxon>
        <taxon>Insecta</taxon>
        <taxon>Pterygota</taxon>
        <taxon>Neoptera</taxon>
        <taxon>Endopterygota</taxon>
        <taxon>Diptera</taxon>
        <taxon>Nematocera</taxon>
        <taxon>Culicoidea</taxon>
        <taxon>Culicidae</taxon>
        <taxon>Anophelinae</taxon>
        <taxon>Anopheles</taxon>
    </lineage>
</organism>
<dbReference type="EMBL" id="GGFK01013765">
    <property type="protein sequence ID" value="MBW47086.1"/>
    <property type="molecule type" value="Transcribed_RNA"/>
</dbReference>
<keyword evidence="2" id="KW-0732">Signal</keyword>
<dbReference type="AlphaFoldDB" id="A0A2M4B244"/>
<protein>
    <submittedName>
        <fullName evidence="3">Putative secreted protein</fullName>
    </submittedName>
</protein>
<sequence length="122" mass="13246">MVVQMDSMPSLSPLPVPLLMLVVLLLVEGTPPEVLEHLGVHCDGGIGGHDASRPVFSAVPDDGDDGGNHGRRPYVMQQKGEPLGPVVPKPGLRSAHEYQGAPVKPRTRMMMSRMRSWSWTKS</sequence>
<proteinExistence type="predicted"/>
<reference evidence="3" key="1">
    <citation type="submission" date="2018-01" db="EMBL/GenBank/DDBJ databases">
        <title>An insight into the sialome of Amazonian anophelines.</title>
        <authorList>
            <person name="Ribeiro J.M."/>
            <person name="Scarpassa V."/>
            <person name="Calvo E."/>
        </authorList>
    </citation>
    <scope>NUCLEOTIDE SEQUENCE</scope>
    <source>
        <tissue evidence="3">Salivary glands</tissue>
    </source>
</reference>
<feature type="region of interest" description="Disordered" evidence="1">
    <location>
        <begin position="51"/>
        <end position="104"/>
    </location>
</feature>
<evidence type="ECO:0000313" key="3">
    <source>
        <dbReference type="EMBL" id="MBW47086.1"/>
    </source>
</evidence>